<accession>C0Q8W4</accession>
<proteinExistence type="predicted"/>
<evidence type="ECO:0000259" key="1">
    <source>
        <dbReference type="PROSITE" id="PS50983"/>
    </source>
</evidence>
<sequence length="344" mass="37794">MKKYLIYTLIVIAVLLPGNGWSQTRTLVDMVGRTVSLTRPVNRIVTTFKPTTLCLFSMGLQDKLVGIDTSSKKDPLTLAVMPDVAKLTAVGSKSTGINFETVTSLKPDLVILYAQKDGFDLAQRLGVMEIPSIIILPESFESVKTSLNIIALAAGVPERADRVVKLMDGVLLMVDHRVATLGVQEQKTGYFASSRGLFSTATGSMLQDEIFQRAGVVNVAHDLQGYFQDISPEQLLRWNPDLMVISQHLHNPVAKRLNDPVLRRVKAVANRDVYRSPSNLAPWDFPSPLAVLGTLWLANRAYPDLFSDIDLGVEVDRFHAELFGRTMTEMGGTLNDLVLDGAGL</sequence>
<dbReference type="AlphaFoldDB" id="C0Q8W4"/>
<evidence type="ECO:0000313" key="2">
    <source>
        <dbReference type="EMBL" id="ACN14454.1"/>
    </source>
</evidence>
<dbReference type="STRING" id="177437.HRM2_13430"/>
<dbReference type="HOGENOM" id="CLU_038034_13_3_7"/>
<dbReference type="RefSeq" id="WP_015903241.1">
    <property type="nucleotide sequence ID" value="NC_012108.1"/>
</dbReference>
<dbReference type="Gene3D" id="3.40.50.1980">
    <property type="entry name" value="Nitrogenase molybdenum iron protein domain"/>
    <property type="match status" value="2"/>
</dbReference>
<feature type="domain" description="Fe/B12 periplasmic-binding" evidence="1">
    <location>
        <begin position="43"/>
        <end position="309"/>
    </location>
</feature>
<dbReference type="OrthoDB" id="9775594at2"/>
<dbReference type="SUPFAM" id="SSF53807">
    <property type="entry name" value="Helical backbone' metal receptor"/>
    <property type="match status" value="1"/>
</dbReference>
<dbReference type="Pfam" id="PF01497">
    <property type="entry name" value="Peripla_BP_2"/>
    <property type="match status" value="1"/>
</dbReference>
<dbReference type="PANTHER" id="PTHR30535">
    <property type="entry name" value="VITAMIN B12-BINDING PROTEIN"/>
    <property type="match status" value="1"/>
</dbReference>
<dbReference type="EMBL" id="CP001087">
    <property type="protein sequence ID" value="ACN14454.1"/>
    <property type="molecule type" value="Genomic_DNA"/>
</dbReference>
<name>C0Q8W4_DESAH</name>
<keyword evidence="3" id="KW-1185">Reference proteome</keyword>
<dbReference type="Proteomes" id="UP000000442">
    <property type="component" value="Chromosome"/>
</dbReference>
<organism evidence="2 3">
    <name type="scientific">Desulforapulum autotrophicum (strain ATCC 43914 / DSM 3382 / VKM B-1955 / HRM2)</name>
    <name type="common">Desulfobacterium autotrophicum</name>
    <dbReference type="NCBI Taxonomy" id="177437"/>
    <lineage>
        <taxon>Bacteria</taxon>
        <taxon>Pseudomonadati</taxon>
        <taxon>Thermodesulfobacteriota</taxon>
        <taxon>Desulfobacteria</taxon>
        <taxon>Desulfobacterales</taxon>
        <taxon>Desulfobacteraceae</taxon>
        <taxon>Desulforapulum</taxon>
    </lineage>
</organism>
<dbReference type="PROSITE" id="PS50983">
    <property type="entry name" value="FE_B12_PBP"/>
    <property type="match status" value="1"/>
</dbReference>
<reference evidence="2 3" key="1">
    <citation type="journal article" date="2009" name="Environ. Microbiol.">
        <title>Genome sequence of Desulfobacterium autotrophicum HRM2, a marine sulfate reducer oxidizing organic carbon completely to carbon dioxide.</title>
        <authorList>
            <person name="Strittmatter A.W."/>
            <person name="Liesegang H."/>
            <person name="Rabus R."/>
            <person name="Decker I."/>
            <person name="Amann J."/>
            <person name="Andres S."/>
            <person name="Henne A."/>
            <person name="Fricke W.F."/>
            <person name="Martinez-Arias R."/>
            <person name="Bartels D."/>
            <person name="Goesmann A."/>
            <person name="Krause L."/>
            <person name="Puehler A."/>
            <person name="Klenk H.P."/>
            <person name="Richter M."/>
            <person name="Schuler M."/>
            <person name="Gloeckner F.O."/>
            <person name="Meyerdierks A."/>
            <person name="Gottschalk G."/>
            <person name="Amann R."/>
        </authorList>
    </citation>
    <scope>NUCLEOTIDE SEQUENCE [LARGE SCALE GENOMIC DNA]</scope>
    <source>
        <strain evidence="3">ATCC 43914 / DSM 3382 / HRM2</strain>
    </source>
</reference>
<dbReference type="InterPro" id="IPR002491">
    <property type="entry name" value="ABC_transptr_periplasmic_BD"/>
</dbReference>
<dbReference type="KEGG" id="dat:HRM2_13430"/>
<gene>
    <name evidence="2" type="primary">fbp2</name>
    <name evidence="2" type="ordered locus">HRM2_13430</name>
</gene>
<dbReference type="eggNOG" id="COG0614">
    <property type="taxonomic scope" value="Bacteria"/>
</dbReference>
<dbReference type="Gene3D" id="1.20.58.2180">
    <property type="match status" value="1"/>
</dbReference>
<dbReference type="InterPro" id="IPR050902">
    <property type="entry name" value="ABC_Transporter_SBP"/>
</dbReference>
<dbReference type="PANTHER" id="PTHR30535:SF34">
    <property type="entry name" value="MOLYBDATE-BINDING PROTEIN MOLA"/>
    <property type="match status" value="1"/>
</dbReference>
<evidence type="ECO:0000313" key="3">
    <source>
        <dbReference type="Proteomes" id="UP000000442"/>
    </source>
</evidence>
<protein>
    <submittedName>
        <fullName evidence="2">Fbp2</fullName>
    </submittedName>
</protein>